<evidence type="ECO:0000313" key="10">
    <source>
        <dbReference type="EMBL" id="RKS86029.1"/>
    </source>
</evidence>
<dbReference type="InterPro" id="IPR018168">
    <property type="entry name" value="Ubi_Hdrlase_CS"/>
</dbReference>
<feature type="domain" description="FAD-binding" evidence="9">
    <location>
        <begin position="4"/>
        <end position="322"/>
    </location>
</feature>
<evidence type="ECO:0000256" key="1">
    <source>
        <dbReference type="ARBA" id="ARBA00001974"/>
    </source>
</evidence>
<evidence type="ECO:0000256" key="8">
    <source>
        <dbReference type="ARBA" id="ARBA00065734"/>
    </source>
</evidence>
<dbReference type="NCBIfam" id="TIGR01988">
    <property type="entry name" value="Ubi-OHases"/>
    <property type="match status" value="1"/>
</dbReference>
<evidence type="ECO:0000259" key="9">
    <source>
        <dbReference type="Pfam" id="PF01494"/>
    </source>
</evidence>
<dbReference type="InterPro" id="IPR010971">
    <property type="entry name" value="UbiH/COQ6"/>
</dbReference>
<dbReference type="GO" id="GO:0110142">
    <property type="term" value="C:ubiquinone biosynthesis complex"/>
    <property type="evidence" value="ECO:0007669"/>
    <property type="project" value="UniProtKB-ARBA"/>
</dbReference>
<accession>A0A495RF46</accession>
<dbReference type="PROSITE" id="PS01304">
    <property type="entry name" value="UBIH"/>
    <property type="match status" value="1"/>
</dbReference>
<comment type="pathway">
    <text evidence="2">Cofactor biosynthesis; ubiquinone biosynthesis.</text>
</comment>
<dbReference type="GO" id="GO:0019168">
    <property type="term" value="F:2-polyprenylphenol 6-hydroxylase activity"/>
    <property type="evidence" value="ECO:0007669"/>
    <property type="project" value="TreeGrafter"/>
</dbReference>
<evidence type="ECO:0000256" key="4">
    <source>
        <dbReference type="ARBA" id="ARBA00022630"/>
    </source>
</evidence>
<comment type="subunit">
    <text evidence="8">Component of the Ubi complex metabolon, which regroups five ubiquinone biosynthesis proteins (UbiE, UbiF, UbiG, UbiH and UbiI) and two accessory factors (UbiK and the lipid-binding protein UbiJ).</text>
</comment>
<dbReference type="AlphaFoldDB" id="A0A495RF46"/>
<dbReference type="PANTHER" id="PTHR43876">
    <property type="entry name" value="UBIQUINONE BIOSYNTHESIS MONOOXYGENASE COQ6, MITOCHONDRIAL"/>
    <property type="match status" value="1"/>
</dbReference>
<comment type="similarity">
    <text evidence="3">Belongs to the UbiH/COQ6 family.</text>
</comment>
<dbReference type="InterPro" id="IPR051205">
    <property type="entry name" value="UbiH/COQ6_monooxygenase"/>
</dbReference>
<keyword evidence="5" id="KW-0274">FAD</keyword>
<comment type="cofactor">
    <cofactor evidence="1">
        <name>FAD</name>
        <dbReference type="ChEBI" id="CHEBI:57692"/>
    </cofactor>
</comment>
<sequence length="393" mass="44098">MVDFDVIVVGSGLVGLATANALCKSTMNIAVVDAKHDIYRQLITEQPMIRASAINLASQRFFEDIGVWRDIEESNRVLAFDSIDVFEKHGNARLAADSTHYDYSNLGYIIENQLMLNVLYQRAISQPNVHFLHHNVQELFFSSDRGFVQFDNGQQISAKLIIAADGANSLIRQKQRVPLIQRPYRHQAIIATVETQLPHRACARQIFYPDGIVAFLPLWQSNTSCLVWSAKPVPSRELLAMDDVSFAQALTNVTEACLGDCRVMSERLAFPLTARYCPQSVQDRLILIGDAAHTIHPLAGQGVNLGLEDSRQLVNVILKSYAADQDIGLKQQFRAYQRIRNKDVIAMLSAMQMIQDMFEGESWLKKRARGIGMNVINMASPIKKHLIKYALGI</sequence>
<dbReference type="PANTHER" id="PTHR43876:SF7">
    <property type="entry name" value="UBIQUINONE BIOSYNTHESIS MONOOXYGENASE COQ6, MITOCHONDRIAL"/>
    <property type="match status" value="1"/>
</dbReference>
<keyword evidence="4" id="KW-0285">Flavoprotein</keyword>
<evidence type="ECO:0000313" key="11">
    <source>
        <dbReference type="Proteomes" id="UP000278542"/>
    </source>
</evidence>
<dbReference type="FunFam" id="3.50.50.60:FF:000021">
    <property type="entry name" value="Ubiquinone biosynthesis monooxygenase COQ6"/>
    <property type="match status" value="1"/>
</dbReference>
<evidence type="ECO:0000256" key="5">
    <source>
        <dbReference type="ARBA" id="ARBA00022827"/>
    </source>
</evidence>
<keyword evidence="7" id="KW-0503">Monooxygenase</keyword>
<dbReference type="GO" id="GO:0006744">
    <property type="term" value="P:ubiquinone biosynthetic process"/>
    <property type="evidence" value="ECO:0007669"/>
    <property type="project" value="UniProtKB-UniPathway"/>
</dbReference>
<keyword evidence="11" id="KW-1185">Reference proteome</keyword>
<organism evidence="10 11">
    <name type="scientific">Orbus hercynius</name>
    <dbReference type="NCBI Taxonomy" id="593135"/>
    <lineage>
        <taxon>Bacteria</taxon>
        <taxon>Pseudomonadati</taxon>
        <taxon>Pseudomonadota</taxon>
        <taxon>Gammaproteobacteria</taxon>
        <taxon>Orbales</taxon>
        <taxon>Orbaceae</taxon>
        <taxon>Orbus</taxon>
    </lineage>
</organism>
<evidence type="ECO:0000256" key="7">
    <source>
        <dbReference type="ARBA" id="ARBA00023033"/>
    </source>
</evidence>
<evidence type="ECO:0000256" key="3">
    <source>
        <dbReference type="ARBA" id="ARBA00005349"/>
    </source>
</evidence>
<protein>
    <submittedName>
        <fullName evidence="10">2-octaprenyl-3-methyl-6-methoxy-1,4-benzoquinol hydroxylase</fullName>
    </submittedName>
</protein>
<keyword evidence="6" id="KW-0560">Oxidoreductase</keyword>
<dbReference type="SUPFAM" id="SSF51905">
    <property type="entry name" value="FAD/NAD(P)-binding domain"/>
    <property type="match status" value="1"/>
</dbReference>
<dbReference type="InterPro" id="IPR036188">
    <property type="entry name" value="FAD/NAD-bd_sf"/>
</dbReference>
<dbReference type="Proteomes" id="UP000278542">
    <property type="component" value="Unassembled WGS sequence"/>
</dbReference>
<dbReference type="RefSeq" id="WP_170143363.1">
    <property type="nucleotide sequence ID" value="NZ_RBWY01000002.1"/>
</dbReference>
<dbReference type="InterPro" id="IPR002938">
    <property type="entry name" value="FAD-bd"/>
</dbReference>
<evidence type="ECO:0000256" key="6">
    <source>
        <dbReference type="ARBA" id="ARBA00023002"/>
    </source>
</evidence>
<name>A0A495RF46_9GAMM</name>
<reference evidence="10 11" key="1">
    <citation type="submission" date="2018-10" db="EMBL/GenBank/DDBJ databases">
        <title>Genomic Encyclopedia of Type Strains, Phase IV (KMG-IV): sequencing the most valuable type-strain genomes for metagenomic binning, comparative biology and taxonomic classification.</title>
        <authorList>
            <person name="Goeker M."/>
        </authorList>
    </citation>
    <scope>NUCLEOTIDE SEQUENCE [LARGE SCALE GENOMIC DNA]</scope>
    <source>
        <strain evidence="10 11">DSM 22228</strain>
    </source>
</reference>
<gene>
    <name evidence="10" type="ORF">DES39_1448</name>
</gene>
<dbReference type="PRINTS" id="PR00420">
    <property type="entry name" value="RNGMNOXGNASE"/>
</dbReference>
<dbReference type="UniPathway" id="UPA00232"/>
<evidence type="ECO:0000256" key="2">
    <source>
        <dbReference type="ARBA" id="ARBA00004749"/>
    </source>
</evidence>
<dbReference type="Gene3D" id="3.50.50.60">
    <property type="entry name" value="FAD/NAD(P)-binding domain"/>
    <property type="match status" value="2"/>
</dbReference>
<comment type="caution">
    <text evidence="10">The sequence shown here is derived from an EMBL/GenBank/DDBJ whole genome shotgun (WGS) entry which is preliminary data.</text>
</comment>
<dbReference type="Pfam" id="PF01494">
    <property type="entry name" value="FAD_binding_3"/>
    <property type="match status" value="1"/>
</dbReference>
<dbReference type="EMBL" id="RBWY01000002">
    <property type="protein sequence ID" value="RKS86029.1"/>
    <property type="molecule type" value="Genomic_DNA"/>
</dbReference>
<dbReference type="GO" id="GO:0071949">
    <property type="term" value="F:FAD binding"/>
    <property type="evidence" value="ECO:0007669"/>
    <property type="project" value="InterPro"/>
</dbReference>
<proteinExistence type="inferred from homology"/>